<accession>A3VHT7</accession>
<dbReference type="eggNOG" id="COG2841">
    <property type="taxonomic scope" value="Bacteria"/>
</dbReference>
<gene>
    <name evidence="1" type="ORF">RB2654_08732</name>
</gene>
<name>A3VHT7_9RHOB</name>
<dbReference type="OrthoDB" id="1263265at2"/>
<proteinExistence type="predicted"/>
<dbReference type="AlphaFoldDB" id="A3VHT7"/>
<protein>
    <recommendedName>
        <fullName evidence="3">DUF465 domain-containing protein</fullName>
    </recommendedName>
</protein>
<sequence>MAHTPHELHEEFPEHAEKITALKTSDPHFAKLHDAYHDINRAIHRAETNVEPTDQFAEEDMRKERSRLKDELYRMLTAPA</sequence>
<dbReference type="EMBL" id="AAMT01000009">
    <property type="protein sequence ID" value="EAQ12278.1"/>
    <property type="molecule type" value="Genomic_DNA"/>
</dbReference>
<keyword evidence="2" id="KW-1185">Reference proteome</keyword>
<dbReference type="HOGENOM" id="CLU_165482_0_1_5"/>
<dbReference type="InterPro" id="IPR038444">
    <property type="entry name" value="DUF465_sf"/>
</dbReference>
<comment type="caution">
    <text evidence="1">The sequence shown here is derived from an EMBL/GenBank/DDBJ whole genome shotgun (WGS) entry which is preliminary data.</text>
</comment>
<organism evidence="1 2">
    <name type="scientific">Maritimibacter alkaliphilus HTCC2654</name>
    <dbReference type="NCBI Taxonomy" id="314271"/>
    <lineage>
        <taxon>Bacteria</taxon>
        <taxon>Pseudomonadati</taxon>
        <taxon>Pseudomonadota</taxon>
        <taxon>Alphaproteobacteria</taxon>
        <taxon>Rhodobacterales</taxon>
        <taxon>Roseobacteraceae</taxon>
        <taxon>Maritimibacter</taxon>
    </lineage>
</organism>
<evidence type="ECO:0000313" key="1">
    <source>
        <dbReference type="EMBL" id="EAQ12278.1"/>
    </source>
</evidence>
<evidence type="ECO:0000313" key="2">
    <source>
        <dbReference type="Proteomes" id="UP000002931"/>
    </source>
</evidence>
<evidence type="ECO:0008006" key="3">
    <source>
        <dbReference type="Google" id="ProtNLM"/>
    </source>
</evidence>
<dbReference type="Proteomes" id="UP000002931">
    <property type="component" value="Unassembled WGS sequence"/>
</dbReference>
<dbReference type="InterPro" id="IPR007420">
    <property type="entry name" value="DUF465"/>
</dbReference>
<reference evidence="1 2" key="1">
    <citation type="journal article" date="2010" name="J. Bacteriol.">
        <title>Genome sequences of Pelagibaca bermudensis HTCC2601T and Maritimibacter alkaliphilus HTCC2654T, the type strains of two marine Roseobacter genera.</title>
        <authorList>
            <person name="Thrash J.C."/>
            <person name="Cho J.C."/>
            <person name="Ferriera S."/>
            <person name="Johnson J."/>
            <person name="Vergin K.L."/>
            <person name="Giovannoni S.J."/>
        </authorList>
    </citation>
    <scope>NUCLEOTIDE SEQUENCE [LARGE SCALE GENOMIC DNA]</scope>
    <source>
        <strain evidence="1 2">HTCC2654</strain>
    </source>
</reference>
<dbReference type="RefSeq" id="WP_008330602.1">
    <property type="nucleotide sequence ID" value="NZ_CH902578.1"/>
</dbReference>
<dbReference type="STRING" id="314271.RB2654_08732"/>
<dbReference type="Gene3D" id="6.10.280.50">
    <property type="match status" value="1"/>
</dbReference>
<dbReference type="Pfam" id="PF04325">
    <property type="entry name" value="DUF465"/>
    <property type="match status" value="1"/>
</dbReference>